<comment type="subcellular location">
    <subcellularLocation>
        <location evidence="1">Nucleus</location>
    </subcellularLocation>
</comment>
<protein>
    <recommendedName>
        <fullName evidence="14">SWI/SNF complex subunit SMARCC2</fullName>
    </recommendedName>
</protein>
<feature type="region of interest" description="Disordered" evidence="7">
    <location>
        <begin position="382"/>
        <end position="510"/>
    </location>
</feature>
<keyword evidence="13" id="KW-1185">Reference proteome</keyword>
<evidence type="ECO:0000256" key="4">
    <source>
        <dbReference type="ARBA" id="ARBA00023163"/>
    </source>
</evidence>
<organism evidence="12 13">
    <name type="scientific">Tigriopus californicus</name>
    <name type="common">Marine copepod</name>
    <dbReference type="NCBI Taxonomy" id="6832"/>
    <lineage>
        <taxon>Eukaryota</taxon>
        <taxon>Metazoa</taxon>
        <taxon>Ecdysozoa</taxon>
        <taxon>Arthropoda</taxon>
        <taxon>Crustacea</taxon>
        <taxon>Multicrustacea</taxon>
        <taxon>Hexanauplia</taxon>
        <taxon>Copepoda</taxon>
        <taxon>Harpacticoida</taxon>
        <taxon>Harpacticidae</taxon>
        <taxon>Tigriopus</taxon>
    </lineage>
</organism>
<dbReference type="GO" id="GO:0006355">
    <property type="term" value="P:regulation of DNA-templated transcription"/>
    <property type="evidence" value="ECO:0007669"/>
    <property type="project" value="UniProtKB-ARBA"/>
</dbReference>
<dbReference type="PANTHER" id="PTHR15381">
    <property type="entry name" value="CHONDROITIN SULFATE PROTEOGLYCAN 5 -RELATED"/>
    <property type="match status" value="1"/>
</dbReference>
<feature type="region of interest" description="Disordered" evidence="7">
    <location>
        <begin position="629"/>
        <end position="677"/>
    </location>
</feature>
<comment type="similarity">
    <text evidence="6">Belongs to the SMARCC family.</text>
</comment>
<dbReference type="OMA" id="KGGTIMD"/>
<evidence type="ECO:0000256" key="3">
    <source>
        <dbReference type="ARBA" id="ARBA00023015"/>
    </source>
</evidence>
<dbReference type="STRING" id="6832.A0A553NVQ7"/>
<feature type="domain" description="Myb-like" evidence="8">
    <location>
        <begin position="700"/>
        <end position="750"/>
    </location>
</feature>
<dbReference type="FunFam" id="1.10.10.60:FF:000014">
    <property type="entry name" value="SWI/SNF complex subunit SMARCC2 isoform C"/>
    <property type="match status" value="1"/>
</dbReference>
<dbReference type="PANTHER" id="PTHR15381:SF1">
    <property type="entry name" value="CHONDROITIN SULFATE PROTEOGLYCAN 5"/>
    <property type="match status" value="1"/>
</dbReference>
<keyword evidence="5" id="KW-0539">Nucleus</keyword>
<feature type="compositionally biased region" description="Basic and acidic residues" evidence="7">
    <location>
        <begin position="31"/>
        <end position="56"/>
    </location>
</feature>
<keyword evidence="4" id="KW-0804">Transcription</keyword>
<evidence type="ECO:0000256" key="1">
    <source>
        <dbReference type="ARBA" id="ARBA00004123"/>
    </source>
</evidence>
<dbReference type="InterPro" id="IPR032451">
    <property type="entry name" value="SMARCC_C"/>
</dbReference>
<dbReference type="Gene3D" id="1.10.10.10">
    <property type="entry name" value="Winged helix-like DNA-binding domain superfamily/Winged helix DNA-binding domain"/>
    <property type="match status" value="1"/>
</dbReference>
<dbReference type="GO" id="GO:0045202">
    <property type="term" value="C:synapse"/>
    <property type="evidence" value="ECO:0007669"/>
    <property type="project" value="TreeGrafter"/>
</dbReference>
<evidence type="ECO:0008006" key="14">
    <source>
        <dbReference type="Google" id="ProtNLM"/>
    </source>
</evidence>
<dbReference type="SUPFAM" id="SSF46689">
    <property type="entry name" value="Homeodomain-like"/>
    <property type="match status" value="2"/>
</dbReference>
<dbReference type="PROSITE" id="PS52032">
    <property type="entry name" value="MARR_BRCT_CHROMO"/>
    <property type="match status" value="1"/>
</dbReference>
<feature type="compositionally biased region" description="Pro residues" evidence="7">
    <location>
        <begin position="1073"/>
        <end position="1084"/>
    </location>
</feature>
<dbReference type="InterPro" id="IPR032448">
    <property type="entry name" value="SWIRM-assoc"/>
</dbReference>
<evidence type="ECO:0000259" key="8">
    <source>
        <dbReference type="PROSITE" id="PS50090"/>
    </source>
</evidence>
<feature type="domain" description="SANT" evidence="10">
    <location>
        <begin position="703"/>
        <end position="754"/>
    </location>
</feature>
<dbReference type="AlphaFoldDB" id="A0A553NVQ7"/>
<dbReference type="InterPro" id="IPR009057">
    <property type="entry name" value="Homeodomain-like_sf"/>
</dbReference>
<feature type="compositionally biased region" description="Low complexity" evidence="7">
    <location>
        <begin position="1035"/>
        <end position="1072"/>
    </location>
</feature>
<feature type="region of interest" description="Disordered" evidence="7">
    <location>
        <begin position="31"/>
        <end position="58"/>
    </location>
</feature>
<dbReference type="InterPro" id="IPR036388">
    <property type="entry name" value="WH-like_DNA-bd_sf"/>
</dbReference>
<accession>A0A553NVQ7</accession>
<dbReference type="InterPro" id="IPR049898">
    <property type="entry name" value="MARR_BRCT_CHROMO"/>
</dbReference>
<dbReference type="GO" id="GO:0016514">
    <property type="term" value="C:SWI/SNF complex"/>
    <property type="evidence" value="ECO:0007669"/>
    <property type="project" value="UniProtKB-ARBA"/>
</dbReference>
<dbReference type="Gene3D" id="1.10.10.60">
    <property type="entry name" value="Homeodomain-like"/>
    <property type="match status" value="1"/>
</dbReference>
<dbReference type="FunFam" id="1.10.10.10:FF:000020">
    <property type="entry name" value="SWI/SNF complex subunit SMARCC2 isoform c"/>
    <property type="match status" value="1"/>
</dbReference>
<dbReference type="PROSITE" id="PS51293">
    <property type="entry name" value="SANT"/>
    <property type="match status" value="1"/>
</dbReference>
<reference evidence="12 13" key="1">
    <citation type="journal article" date="2018" name="Nat. Ecol. Evol.">
        <title>Genomic signatures of mitonuclear coevolution across populations of Tigriopus californicus.</title>
        <authorList>
            <person name="Barreto F.S."/>
            <person name="Watson E.T."/>
            <person name="Lima T.G."/>
            <person name="Willett C.S."/>
            <person name="Edmands S."/>
            <person name="Li W."/>
            <person name="Burton R.S."/>
        </authorList>
    </citation>
    <scope>NUCLEOTIDE SEQUENCE [LARGE SCALE GENOMIC DNA]</scope>
    <source>
        <strain evidence="12 13">San Diego</strain>
    </source>
</reference>
<dbReference type="EMBL" id="VCGU01000010">
    <property type="protein sequence ID" value="TRY69515.1"/>
    <property type="molecule type" value="Genomic_DNA"/>
</dbReference>
<dbReference type="Pfam" id="PF16498">
    <property type="entry name" value="SWIRM-assoc_3"/>
    <property type="match status" value="1"/>
</dbReference>
<dbReference type="GO" id="GO:0048858">
    <property type="term" value="P:cell projection morphogenesis"/>
    <property type="evidence" value="ECO:0007669"/>
    <property type="project" value="TreeGrafter"/>
</dbReference>
<dbReference type="Pfam" id="PF16495">
    <property type="entry name" value="SWIRM-assoc_1"/>
    <property type="match status" value="1"/>
</dbReference>
<evidence type="ECO:0000313" key="13">
    <source>
        <dbReference type="Proteomes" id="UP000318571"/>
    </source>
</evidence>
<dbReference type="InterPro" id="IPR001005">
    <property type="entry name" value="SANT/Myb"/>
</dbReference>
<feature type="compositionally biased region" description="Polar residues" evidence="7">
    <location>
        <begin position="450"/>
        <end position="460"/>
    </location>
</feature>
<evidence type="ECO:0000259" key="10">
    <source>
        <dbReference type="PROSITE" id="PS51293"/>
    </source>
</evidence>
<feature type="compositionally biased region" description="Basic and acidic residues" evidence="7">
    <location>
        <begin position="479"/>
        <end position="499"/>
    </location>
</feature>
<dbReference type="InterPro" id="IPR017884">
    <property type="entry name" value="SANT_dom"/>
</dbReference>
<dbReference type="InterPro" id="IPR007526">
    <property type="entry name" value="SWIRM"/>
</dbReference>
<dbReference type="InterPro" id="IPR032450">
    <property type="entry name" value="SMARCC_N"/>
</dbReference>
<proteinExistence type="inferred from homology"/>
<feature type="region of interest" description="Disordered" evidence="7">
    <location>
        <begin position="1027"/>
        <end position="1084"/>
    </location>
</feature>
<feature type="domain" description="SWIRM" evidence="9">
    <location>
        <begin position="515"/>
        <end position="612"/>
    </location>
</feature>
<dbReference type="Pfam" id="PF00249">
    <property type="entry name" value="Myb_DNA-binding"/>
    <property type="match status" value="1"/>
</dbReference>
<feature type="compositionally biased region" description="Basic and acidic residues" evidence="7">
    <location>
        <begin position="855"/>
        <end position="888"/>
    </location>
</feature>
<dbReference type="PROSITE" id="PS50090">
    <property type="entry name" value="MYB_LIKE"/>
    <property type="match status" value="1"/>
</dbReference>
<evidence type="ECO:0000313" key="12">
    <source>
        <dbReference type="EMBL" id="TRY69515.1"/>
    </source>
</evidence>
<keyword evidence="3" id="KW-0805">Transcription regulation</keyword>
<evidence type="ECO:0000259" key="9">
    <source>
        <dbReference type="PROSITE" id="PS50934"/>
    </source>
</evidence>
<name>A0A553NVQ7_TIGCA</name>
<keyword evidence="2" id="KW-0156">Chromatin regulator</keyword>
<feature type="compositionally biased region" description="Basic residues" evidence="7">
    <location>
        <begin position="388"/>
        <end position="398"/>
    </location>
</feature>
<dbReference type="SMART" id="SM00717">
    <property type="entry name" value="SANT"/>
    <property type="match status" value="1"/>
</dbReference>
<feature type="region of interest" description="Disordered" evidence="7">
    <location>
        <begin position="833"/>
        <end position="925"/>
    </location>
</feature>
<evidence type="ECO:0000256" key="6">
    <source>
        <dbReference type="ARBA" id="ARBA00049655"/>
    </source>
</evidence>
<evidence type="ECO:0000259" key="11">
    <source>
        <dbReference type="PROSITE" id="PS52032"/>
    </source>
</evidence>
<comment type="caution">
    <text evidence="12">The sequence shown here is derived from an EMBL/GenBank/DDBJ whole genome shotgun (WGS) entry which is preliminary data.</text>
</comment>
<dbReference type="GO" id="GO:0006325">
    <property type="term" value="P:chromatin organization"/>
    <property type="evidence" value="ECO:0007669"/>
    <property type="project" value="UniProtKB-KW"/>
</dbReference>
<feature type="compositionally biased region" description="Basic and acidic residues" evidence="7">
    <location>
        <begin position="895"/>
        <end position="925"/>
    </location>
</feature>
<evidence type="ECO:0000256" key="5">
    <source>
        <dbReference type="ARBA" id="ARBA00023242"/>
    </source>
</evidence>
<evidence type="ECO:0000256" key="7">
    <source>
        <dbReference type="SAM" id="MobiDB-lite"/>
    </source>
</evidence>
<dbReference type="Pfam" id="PF16496">
    <property type="entry name" value="SWIRM-assoc_2"/>
    <property type="match status" value="1"/>
</dbReference>
<dbReference type="Pfam" id="PF04433">
    <property type="entry name" value="SWIRM"/>
    <property type="match status" value="1"/>
</dbReference>
<feature type="compositionally biased region" description="Basic and acidic residues" evidence="7">
    <location>
        <begin position="650"/>
        <end position="659"/>
    </location>
</feature>
<dbReference type="PROSITE" id="PS50934">
    <property type="entry name" value="SWIRM"/>
    <property type="match status" value="1"/>
</dbReference>
<feature type="compositionally biased region" description="Acidic residues" evidence="7">
    <location>
        <begin position="431"/>
        <end position="446"/>
    </location>
</feature>
<sequence length="1084" mass="120602">MCCTGCILDAIALGSGQARFLSTHHLAALKAARETPKSEGERKKQATPKSEVRTNTDRSAGTDCTWLLGFEGGLESHHGKPPPGFRIARSTLPDWLLGKMAMEPKKNGGPVQKFWDAPEVIKALESVKSWLSRNAKKHVASDPPTAKSLSQLISQMIQFQEDHLGKGAKSPPFTRLPIRLFLNFLPDGPLCHILAAMYKFKHEQAWRRFDLSSPSRKEANLQMCTKVEEALIEHEMHMLPKLFLRKELDKDDKDKVKEVAQRRGLTLTEDETEATHILYPAAEGDTEIYCRPVFKKGDKCMVHFYRMPESRDNYGTCYPPEEKEPMEFGEEPIREEQYHVSLEWLMEMEEYNEFMTEEDFEVDETGEPKLNELNLGYEEFSACEEKPLKKKGSSKRTRSPSPSPTPKSSRKGKNNSGGGRSTSKKPRTLADDDDDDDLTQDLDDPTPDQSITEIKITSGNAGKADMQTSRGGGSTYMDMDEKSQDSQRSMDREGRRNEEDKEENDDNVTEQTHHIIVPSYSAWFDYNGIHTVEKRALPEFFNGKNKSKTPEVFISYRNFMIDTYRLNPTEYLTSTACRRNLAGDVCAIMRVHAFLEQWGLINYQVDIDAKPTLMGPPPTSHFHLLADTPAGLQPVNPPKTAQPSAARTMIDLDGKRVDRSSGQGDESDDKKKPSDIAIGTEFGLKTDQYDKKNAALKQSTAAVASRDWTEQETLLLLEALEMYKDDWNKVCEHVGSRTQDECILHFLRLPIEDPYLEDPAHGGGALGPLAFQPIPFSQAGNPIMSTVAFLASVVDPRVASSSAKAAMEEFARIKDEVPSVIMDAHMKNVKEAVDDGSETPAQTGLEKSGIAGTAAEKEDTKDEEEKKEEEKKDGEKSTAEKSDKKEEPMEVDPSAARKKDESKADRENQEKTENEKAKGKKAEVPQDRLIKDGQLQSAAATALSAAAVKAKHLAAVEERKIKSLVALLVETQMKKLEIKLRHFEELETIMDREREALEYQRQQLIQERQQFHLEQLRAAEFRARSAAQQKLSQESATAGSSAAPSPLAAGAVPSTAGPPLGTAPAAPMASMAAPPPAPVPTGVK</sequence>
<feature type="domain" description="Chromo" evidence="11">
    <location>
        <begin position="100"/>
        <end position="377"/>
    </location>
</feature>
<dbReference type="Proteomes" id="UP000318571">
    <property type="component" value="Chromosome 1"/>
</dbReference>
<evidence type="ECO:0000256" key="2">
    <source>
        <dbReference type="ARBA" id="ARBA00022853"/>
    </source>
</evidence>
<gene>
    <name evidence="12" type="ORF">TCAL_05101</name>
</gene>